<keyword evidence="2" id="KW-1185">Reference proteome</keyword>
<evidence type="ECO:0000313" key="1">
    <source>
        <dbReference type="EMBL" id="RSL51722.1"/>
    </source>
</evidence>
<dbReference type="EMBL" id="NKCI01000145">
    <property type="protein sequence ID" value="RSL51722.1"/>
    <property type="molecule type" value="Genomic_DNA"/>
</dbReference>
<dbReference type="AlphaFoldDB" id="A0A428PFC2"/>
<name>A0A428PFC2_9HYPO</name>
<evidence type="ECO:0000313" key="2">
    <source>
        <dbReference type="Proteomes" id="UP000288168"/>
    </source>
</evidence>
<proteinExistence type="predicted"/>
<organism evidence="1 2">
    <name type="scientific">Fusarium duplospermum</name>
    <dbReference type="NCBI Taxonomy" id="1325734"/>
    <lineage>
        <taxon>Eukaryota</taxon>
        <taxon>Fungi</taxon>
        <taxon>Dikarya</taxon>
        <taxon>Ascomycota</taxon>
        <taxon>Pezizomycotina</taxon>
        <taxon>Sordariomycetes</taxon>
        <taxon>Hypocreomycetidae</taxon>
        <taxon>Hypocreales</taxon>
        <taxon>Nectriaceae</taxon>
        <taxon>Fusarium</taxon>
        <taxon>Fusarium solani species complex</taxon>
    </lineage>
</organism>
<dbReference type="Proteomes" id="UP000288168">
    <property type="component" value="Unassembled WGS sequence"/>
</dbReference>
<protein>
    <submittedName>
        <fullName evidence="1">Uncharacterized protein</fullName>
    </submittedName>
</protein>
<sequence length="90" mass="9888">MSGRDVLNVGPQGVGEHLQKAAASGVIMIQPQRGDTVLYSVWGSTWRSCAATCLRNPKLQGKLIAFQRVSMRLGAQTSFKAINREWNKSK</sequence>
<reference evidence="1 2" key="1">
    <citation type="submission" date="2017-06" db="EMBL/GenBank/DDBJ databases">
        <title>Comparative genomic analysis of Ambrosia Fusariam Clade fungi.</title>
        <authorList>
            <person name="Stajich J.E."/>
            <person name="Carrillo J."/>
            <person name="Kijimoto T."/>
            <person name="Eskalen A."/>
            <person name="O'Donnell K."/>
            <person name="Kasson M."/>
        </authorList>
    </citation>
    <scope>NUCLEOTIDE SEQUENCE [LARGE SCALE GENOMIC DNA]</scope>
    <source>
        <strain evidence="1 2">NRRL62584</strain>
    </source>
</reference>
<comment type="caution">
    <text evidence="1">The sequence shown here is derived from an EMBL/GenBank/DDBJ whole genome shotgun (WGS) entry which is preliminary data.</text>
</comment>
<accession>A0A428PFC2</accession>
<gene>
    <name evidence="1" type="ORF">CEP54_011265</name>
</gene>